<dbReference type="Gene3D" id="1.10.10.60">
    <property type="entry name" value="Homeodomain-like"/>
    <property type="match status" value="1"/>
</dbReference>
<comment type="caution">
    <text evidence="5">The sequence shown here is derived from an EMBL/GenBank/DDBJ whole genome shotgun (WGS) entry which is preliminary data.</text>
</comment>
<name>A0AA37MIT4_9HYPH</name>
<dbReference type="SMART" id="SM00342">
    <property type="entry name" value="HTH_ARAC"/>
    <property type="match status" value="1"/>
</dbReference>
<keyword evidence="2" id="KW-0238">DNA-binding</keyword>
<dbReference type="Proteomes" id="UP001055108">
    <property type="component" value="Unassembled WGS sequence"/>
</dbReference>
<keyword evidence="1" id="KW-0805">Transcription regulation</keyword>
<dbReference type="PANTHER" id="PTHR46796:SF6">
    <property type="entry name" value="ARAC SUBFAMILY"/>
    <property type="match status" value="1"/>
</dbReference>
<feature type="domain" description="HTH araC/xylS-type" evidence="4">
    <location>
        <begin position="1"/>
        <end position="102"/>
    </location>
</feature>
<dbReference type="PANTHER" id="PTHR46796">
    <property type="entry name" value="HTH-TYPE TRANSCRIPTIONAL ACTIVATOR RHAS-RELATED"/>
    <property type="match status" value="1"/>
</dbReference>
<dbReference type="AlphaFoldDB" id="A0AA37MIT4"/>
<proteinExistence type="predicted"/>
<dbReference type="InterPro" id="IPR050204">
    <property type="entry name" value="AraC_XylS_family_regulators"/>
</dbReference>
<gene>
    <name evidence="5" type="primary">rhaS</name>
    <name evidence="5" type="ORF">NBEOAGPD_5188</name>
</gene>
<dbReference type="PROSITE" id="PS01124">
    <property type="entry name" value="HTH_ARAC_FAMILY_2"/>
    <property type="match status" value="1"/>
</dbReference>
<dbReference type="RefSeq" id="WP_238307151.1">
    <property type="nucleotide sequence ID" value="NZ_BPQM01000175.1"/>
</dbReference>
<evidence type="ECO:0000256" key="1">
    <source>
        <dbReference type="ARBA" id="ARBA00023015"/>
    </source>
</evidence>
<evidence type="ECO:0000313" key="5">
    <source>
        <dbReference type="EMBL" id="GJD81931.1"/>
    </source>
</evidence>
<reference evidence="5" key="1">
    <citation type="journal article" date="2016" name="Front. Microbiol.">
        <title>Genome Sequence of the Piezophilic, Mesophilic Sulfate-Reducing Bacterium Desulfovibrio indicus J2T.</title>
        <authorList>
            <person name="Cao J."/>
            <person name="Maignien L."/>
            <person name="Shao Z."/>
            <person name="Alain K."/>
            <person name="Jebbar M."/>
        </authorList>
    </citation>
    <scope>NUCLEOTIDE SEQUENCE</scope>
    <source>
        <strain evidence="5">NBRC 103626</strain>
    </source>
</reference>
<dbReference type="GO" id="GO:0003700">
    <property type="term" value="F:DNA-binding transcription factor activity"/>
    <property type="evidence" value="ECO:0007669"/>
    <property type="project" value="InterPro"/>
</dbReference>
<dbReference type="Pfam" id="PF12833">
    <property type="entry name" value="HTH_18"/>
    <property type="match status" value="1"/>
</dbReference>
<evidence type="ECO:0000256" key="2">
    <source>
        <dbReference type="ARBA" id="ARBA00023125"/>
    </source>
</evidence>
<accession>A0AA37MIT4</accession>
<evidence type="ECO:0000313" key="6">
    <source>
        <dbReference type="Proteomes" id="UP001055108"/>
    </source>
</evidence>
<evidence type="ECO:0000259" key="4">
    <source>
        <dbReference type="PROSITE" id="PS01124"/>
    </source>
</evidence>
<protein>
    <submittedName>
        <fullName evidence="5">HTH-type transcriptional activator RhaS</fullName>
    </submittedName>
</protein>
<keyword evidence="3" id="KW-0804">Transcription</keyword>
<sequence>MRGTHRLPGALLRVASIDVAVLTWQFGLSRRSLYRLFGDAGGVQAHIRERRLAQAWRELAKSGGRHPKVARLAHACGYADPQSFSQTFRKRCGRSPLEVPPGAPAVAALLQSSLLGWLHDLSR</sequence>
<reference evidence="5" key="2">
    <citation type="submission" date="2021-08" db="EMBL/GenBank/DDBJ databases">
        <authorList>
            <person name="Tani A."/>
            <person name="Ola A."/>
            <person name="Ogura Y."/>
            <person name="Katsura K."/>
            <person name="Hayashi T."/>
        </authorList>
    </citation>
    <scope>NUCLEOTIDE SEQUENCE</scope>
    <source>
        <strain evidence="5">NBRC 103626</strain>
    </source>
</reference>
<evidence type="ECO:0000256" key="3">
    <source>
        <dbReference type="ARBA" id="ARBA00023163"/>
    </source>
</evidence>
<dbReference type="EMBL" id="BPQM01000175">
    <property type="protein sequence ID" value="GJD81931.1"/>
    <property type="molecule type" value="Genomic_DNA"/>
</dbReference>
<keyword evidence="6" id="KW-1185">Reference proteome</keyword>
<organism evidence="5 6">
    <name type="scientific">Methylobacterium gregans</name>
    <dbReference type="NCBI Taxonomy" id="374424"/>
    <lineage>
        <taxon>Bacteria</taxon>
        <taxon>Pseudomonadati</taxon>
        <taxon>Pseudomonadota</taxon>
        <taxon>Alphaproteobacteria</taxon>
        <taxon>Hyphomicrobiales</taxon>
        <taxon>Methylobacteriaceae</taxon>
        <taxon>Methylobacterium</taxon>
    </lineage>
</organism>
<dbReference type="InterPro" id="IPR018060">
    <property type="entry name" value="HTH_AraC"/>
</dbReference>
<dbReference type="InterPro" id="IPR009057">
    <property type="entry name" value="Homeodomain-like_sf"/>
</dbReference>
<dbReference type="SUPFAM" id="SSF46689">
    <property type="entry name" value="Homeodomain-like"/>
    <property type="match status" value="1"/>
</dbReference>
<dbReference type="GO" id="GO:0043565">
    <property type="term" value="F:sequence-specific DNA binding"/>
    <property type="evidence" value="ECO:0007669"/>
    <property type="project" value="InterPro"/>
</dbReference>